<protein>
    <submittedName>
        <fullName evidence="2">Odontogenesis associated phosphoprotein</fullName>
    </submittedName>
</protein>
<dbReference type="GeneTree" id="ENSGT00390000005348"/>
<evidence type="ECO:0000313" key="3">
    <source>
        <dbReference type="Proteomes" id="UP000694547"/>
    </source>
</evidence>
<accession>A0A6I9MDQ8</accession>
<evidence type="ECO:0000313" key="2">
    <source>
        <dbReference type="Ensembl" id="ENSPEMP00000018488.1"/>
    </source>
</evidence>
<organism evidence="2 3">
    <name type="scientific">Peromyscus maniculatus bairdii</name>
    <name type="common">Prairie deer mouse</name>
    <dbReference type="NCBI Taxonomy" id="230844"/>
    <lineage>
        <taxon>Eukaryota</taxon>
        <taxon>Metazoa</taxon>
        <taxon>Chordata</taxon>
        <taxon>Craniata</taxon>
        <taxon>Vertebrata</taxon>
        <taxon>Euteleostomi</taxon>
        <taxon>Mammalia</taxon>
        <taxon>Eutheria</taxon>
        <taxon>Euarchontoglires</taxon>
        <taxon>Glires</taxon>
        <taxon>Rodentia</taxon>
        <taxon>Myomorpha</taxon>
        <taxon>Muroidea</taxon>
        <taxon>Cricetidae</taxon>
        <taxon>Neotominae</taxon>
        <taxon>Peromyscus</taxon>
    </lineage>
</organism>
<reference evidence="2" key="2">
    <citation type="submission" date="2025-08" db="UniProtKB">
        <authorList>
            <consortium name="Ensembl"/>
        </authorList>
    </citation>
    <scope>IDENTIFICATION</scope>
</reference>
<dbReference type="AlphaFoldDB" id="A0A6I9MDQ8"/>
<dbReference type="Pfam" id="PF15848">
    <property type="entry name" value="ODAPH"/>
    <property type="match status" value="1"/>
</dbReference>
<reference evidence="2" key="3">
    <citation type="submission" date="2025-09" db="UniProtKB">
        <authorList>
            <consortium name="Ensembl"/>
        </authorList>
    </citation>
    <scope>IDENTIFICATION</scope>
</reference>
<dbReference type="OrthoDB" id="9450558at2759"/>
<gene>
    <name evidence="2" type="primary">Odaph</name>
</gene>
<dbReference type="Proteomes" id="UP000694547">
    <property type="component" value="Chromosome 10"/>
</dbReference>
<keyword evidence="1" id="KW-0732">Signal</keyword>
<dbReference type="RefSeq" id="XP_006993587.2">
    <property type="nucleotide sequence ID" value="XM_006993525.4"/>
</dbReference>
<dbReference type="Ensembl" id="ENSPEMT00000022817.2">
    <property type="protein sequence ID" value="ENSPEMP00000018488.1"/>
    <property type="gene ID" value="ENSPEMG00000017071.2"/>
</dbReference>
<dbReference type="PANTHER" id="PTHR40376:SF1">
    <property type="entry name" value="ODONTOGENESIS ASSOCIATED PHOSPHOPROTEIN"/>
    <property type="match status" value="1"/>
</dbReference>
<evidence type="ECO:0000256" key="1">
    <source>
        <dbReference type="SAM" id="SignalP"/>
    </source>
</evidence>
<feature type="signal peptide" evidence="1">
    <location>
        <begin position="1"/>
        <end position="21"/>
    </location>
</feature>
<proteinExistence type="predicted"/>
<keyword evidence="3" id="KW-1185">Reference proteome</keyword>
<dbReference type="PANTHER" id="PTHR40376">
    <property type="entry name" value="ODONTOGENESIS ASSOCIATED PHOSPHOPROTEIN"/>
    <property type="match status" value="1"/>
</dbReference>
<dbReference type="GeneID" id="102918015"/>
<feature type="chain" id="PRO_5044635934" evidence="1">
    <location>
        <begin position="22"/>
        <end position="130"/>
    </location>
</feature>
<name>A0A6I9MDQ8_PERMB</name>
<reference evidence="2 3" key="1">
    <citation type="submission" date="2018-10" db="EMBL/GenBank/DDBJ databases">
        <title>Improved assembly of the deer mouse Peromyscus maniculatus genome.</title>
        <authorList>
            <person name="Lassance J.-M."/>
            <person name="Hoekstra H.E."/>
        </authorList>
    </citation>
    <scope>NUCLEOTIDE SEQUENCE [LARGE SCALE GENOMIC DNA]</scope>
</reference>
<sequence>MAPGFHFWVLVCWLVVTMAEGQDVVTPPNNVNPTDCQIFPLTPPPPSTRKPTVTRVQANPRTPGWVWLYFPPRRPGFYPRLPNGPFLLPNYNHRFPFRPFFPPRGGPNAGRYFLGGLLQSRSSSEESVEK</sequence>
<dbReference type="CTD" id="152816"/>
<dbReference type="GO" id="GO:0070175">
    <property type="term" value="P:positive regulation of enamel mineralization"/>
    <property type="evidence" value="ECO:0007669"/>
    <property type="project" value="Ensembl"/>
</dbReference>
<dbReference type="InterPro" id="IPR031706">
    <property type="entry name" value="ODAPH"/>
</dbReference>